<keyword evidence="3" id="KW-1133">Transmembrane helix</keyword>
<dbReference type="RefSeq" id="WP_117531751.1">
    <property type="nucleotide sequence ID" value="NZ_CALBAU010000089.1"/>
</dbReference>
<dbReference type="EMBL" id="QVLU01000044">
    <property type="protein sequence ID" value="RGE63785.1"/>
    <property type="molecule type" value="Genomic_DNA"/>
</dbReference>
<accession>A0A3E3I1T1</accession>
<keyword evidence="8" id="KW-1185">Reference proteome</keyword>
<name>A0A3E3I1T1_9FIRM</name>
<proteinExistence type="predicted"/>
<dbReference type="Proteomes" id="UP000260812">
    <property type="component" value="Unassembled WGS sequence"/>
</dbReference>
<evidence type="ECO:0000256" key="2">
    <source>
        <dbReference type="SAM" id="MobiDB-lite"/>
    </source>
</evidence>
<dbReference type="GeneID" id="97988435"/>
<evidence type="ECO:0000256" key="1">
    <source>
        <dbReference type="SAM" id="Coils"/>
    </source>
</evidence>
<feature type="chain" id="PRO_5038233545" evidence="4">
    <location>
        <begin position="23"/>
        <end position="379"/>
    </location>
</feature>
<feature type="coiled-coil region" evidence="1">
    <location>
        <begin position="159"/>
        <end position="223"/>
    </location>
</feature>
<sequence>MKKRMKRITAAAAACLLSLIFAACGSSSKSNTTEDISTGQAAAYDAGGVYSNYSAEMDPEEAAPEESGAQLDEKAASGRKLIKNVNMTVETEDYTQLVTDIQEQVVALGGYIEQFESYNENSIGGRSANLTLRIPADQLDSFVTRVDEVSNVISRQESVEDVTLQYVDLESHRKMLRQEQERLLSLMEQAETIEDIITLESRLTEVRYQLESMEAQLRSMDNQVNYSTVYLYINEVTRLTPQEEKGTWERIRTGFSENMYRVGHGLKEFGIGFIISLPVLFVFVIIILIIIIILRIIIRITRKREEENRKKYGTPYRPGPMQQNDPRFAVPGSRQEPFAPPTGGPDNRNPAREAAPAPTAPDKEGKTDVPETKKNEEKH</sequence>
<feature type="domain" description="DUF4349" evidence="5">
    <location>
        <begin position="79"/>
        <end position="289"/>
    </location>
</feature>
<feature type="signal peptide" evidence="4">
    <location>
        <begin position="1"/>
        <end position="22"/>
    </location>
</feature>
<evidence type="ECO:0000313" key="6">
    <source>
        <dbReference type="EMBL" id="RGE58513.1"/>
    </source>
</evidence>
<reference evidence="6 9" key="1">
    <citation type="submission" date="2018-08" db="EMBL/GenBank/DDBJ databases">
        <title>A genome reference for cultivated species of the human gut microbiota.</title>
        <authorList>
            <person name="Zou Y."/>
            <person name="Xue W."/>
            <person name="Luo G."/>
        </authorList>
    </citation>
    <scope>NUCLEOTIDE SEQUENCE [LARGE SCALE GENOMIC DNA]</scope>
    <source>
        <strain evidence="7 9">AF26-4BH</strain>
        <strain evidence="6">TF05-5AC</strain>
    </source>
</reference>
<feature type="compositionally biased region" description="Basic and acidic residues" evidence="2">
    <location>
        <begin position="361"/>
        <end position="379"/>
    </location>
</feature>
<feature type="compositionally biased region" description="Low complexity" evidence="2">
    <location>
        <begin position="345"/>
        <end position="357"/>
    </location>
</feature>
<keyword evidence="3" id="KW-0812">Transmembrane</keyword>
<dbReference type="OrthoDB" id="2162337at2"/>
<comment type="caution">
    <text evidence="6">The sequence shown here is derived from an EMBL/GenBank/DDBJ whole genome shotgun (WGS) entry which is preliminary data.</text>
</comment>
<evidence type="ECO:0000313" key="9">
    <source>
        <dbReference type="Proteomes" id="UP000261166"/>
    </source>
</evidence>
<dbReference type="InterPro" id="IPR025645">
    <property type="entry name" value="DUF4349"/>
</dbReference>
<gene>
    <name evidence="7" type="ORF">DWY69_28235</name>
    <name evidence="6" type="ORF">DXC51_16555</name>
</gene>
<dbReference type="Proteomes" id="UP000261166">
    <property type="component" value="Unassembled WGS sequence"/>
</dbReference>
<dbReference type="Pfam" id="PF14257">
    <property type="entry name" value="DUF4349"/>
    <property type="match status" value="1"/>
</dbReference>
<protein>
    <submittedName>
        <fullName evidence="6">DUF4349 domain-containing protein</fullName>
    </submittedName>
</protein>
<dbReference type="PROSITE" id="PS51257">
    <property type="entry name" value="PROKAR_LIPOPROTEIN"/>
    <property type="match status" value="1"/>
</dbReference>
<evidence type="ECO:0000256" key="3">
    <source>
        <dbReference type="SAM" id="Phobius"/>
    </source>
</evidence>
<keyword evidence="3" id="KW-0472">Membrane</keyword>
<keyword evidence="4" id="KW-0732">Signal</keyword>
<evidence type="ECO:0000256" key="4">
    <source>
        <dbReference type="SAM" id="SignalP"/>
    </source>
</evidence>
<evidence type="ECO:0000313" key="8">
    <source>
        <dbReference type="Proteomes" id="UP000260812"/>
    </source>
</evidence>
<evidence type="ECO:0000259" key="5">
    <source>
        <dbReference type="Pfam" id="PF14257"/>
    </source>
</evidence>
<dbReference type="AlphaFoldDB" id="A0A3E3I1T1"/>
<organism evidence="6 8">
    <name type="scientific">Eisenbergiella massiliensis</name>
    <dbReference type="NCBI Taxonomy" id="1720294"/>
    <lineage>
        <taxon>Bacteria</taxon>
        <taxon>Bacillati</taxon>
        <taxon>Bacillota</taxon>
        <taxon>Clostridia</taxon>
        <taxon>Lachnospirales</taxon>
        <taxon>Lachnospiraceae</taxon>
        <taxon>Eisenbergiella</taxon>
    </lineage>
</organism>
<keyword evidence="1" id="KW-0175">Coiled coil</keyword>
<dbReference type="EMBL" id="QVLV01000011">
    <property type="protein sequence ID" value="RGE58513.1"/>
    <property type="molecule type" value="Genomic_DNA"/>
</dbReference>
<feature type="transmembrane region" description="Helical" evidence="3">
    <location>
        <begin position="269"/>
        <end position="294"/>
    </location>
</feature>
<feature type="region of interest" description="Disordered" evidence="2">
    <location>
        <begin position="310"/>
        <end position="379"/>
    </location>
</feature>
<evidence type="ECO:0000313" key="7">
    <source>
        <dbReference type="EMBL" id="RGE63785.1"/>
    </source>
</evidence>